<feature type="chain" id="PRO_5042857884" evidence="1">
    <location>
        <begin position="16"/>
        <end position="99"/>
    </location>
</feature>
<proteinExistence type="predicted"/>
<organism evidence="2 3">
    <name type="scientific">Dillenia turbinata</name>
    <dbReference type="NCBI Taxonomy" id="194707"/>
    <lineage>
        <taxon>Eukaryota</taxon>
        <taxon>Viridiplantae</taxon>
        <taxon>Streptophyta</taxon>
        <taxon>Embryophyta</taxon>
        <taxon>Tracheophyta</taxon>
        <taxon>Spermatophyta</taxon>
        <taxon>Magnoliopsida</taxon>
        <taxon>eudicotyledons</taxon>
        <taxon>Gunneridae</taxon>
        <taxon>Pentapetalae</taxon>
        <taxon>Dilleniales</taxon>
        <taxon>Dilleniaceae</taxon>
        <taxon>Dillenia</taxon>
    </lineage>
</organism>
<dbReference type="Proteomes" id="UP001370490">
    <property type="component" value="Unassembled WGS sequence"/>
</dbReference>
<gene>
    <name evidence="2" type="ORF">RJ641_036644</name>
</gene>
<feature type="signal peptide" evidence="1">
    <location>
        <begin position="1"/>
        <end position="15"/>
    </location>
</feature>
<dbReference type="EMBL" id="JBAMMX010000009">
    <property type="protein sequence ID" value="KAK6933750.1"/>
    <property type="molecule type" value="Genomic_DNA"/>
</dbReference>
<keyword evidence="1" id="KW-0732">Signal</keyword>
<dbReference type="AlphaFoldDB" id="A0AAN8ZGN6"/>
<name>A0AAN8ZGN6_9MAGN</name>
<reference evidence="2 3" key="1">
    <citation type="submission" date="2023-12" db="EMBL/GenBank/DDBJ databases">
        <title>A high-quality genome assembly for Dillenia turbinata (Dilleniales).</title>
        <authorList>
            <person name="Chanderbali A."/>
        </authorList>
    </citation>
    <scope>NUCLEOTIDE SEQUENCE [LARGE SCALE GENOMIC DNA]</scope>
    <source>
        <strain evidence="2">LSX21</strain>
        <tissue evidence="2">Leaf</tissue>
    </source>
</reference>
<keyword evidence="3" id="KW-1185">Reference proteome</keyword>
<accession>A0AAN8ZGN6</accession>
<evidence type="ECO:0000313" key="2">
    <source>
        <dbReference type="EMBL" id="KAK6933750.1"/>
    </source>
</evidence>
<evidence type="ECO:0000256" key="1">
    <source>
        <dbReference type="SAM" id="SignalP"/>
    </source>
</evidence>
<comment type="caution">
    <text evidence="2">The sequence shown here is derived from an EMBL/GenBank/DDBJ whole genome shotgun (WGS) entry which is preliminary data.</text>
</comment>
<protein>
    <submittedName>
        <fullName evidence="2">Uncharacterized protein</fullName>
    </submittedName>
</protein>
<sequence length="99" mass="10818">MIVTLLAWIVEVSVLKESNQVGLDNFLQDSDSGALETQIGLEVLSNLTNQMLEREFADEKLYALLVLSDFFESNGSKTETVGLLDSFNVRSQLASGFGG</sequence>
<evidence type="ECO:0000313" key="3">
    <source>
        <dbReference type="Proteomes" id="UP001370490"/>
    </source>
</evidence>